<evidence type="ECO:0000313" key="3">
    <source>
        <dbReference type="Proteomes" id="UP000606921"/>
    </source>
</evidence>
<evidence type="ECO:0000256" key="1">
    <source>
        <dbReference type="SAM" id="MobiDB-lite"/>
    </source>
</evidence>
<organism evidence="2 3">
    <name type="scientific">Pseudorhizobium endolithicum</name>
    <dbReference type="NCBI Taxonomy" id="1191678"/>
    <lineage>
        <taxon>Bacteria</taxon>
        <taxon>Pseudomonadati</taxon>
        <taxon>Pseudomonadota</taxon>
        <taxon>Alphaproteobacteria</taxon>
        <taxon>Hyphomicrobiales</taxon>
        <taxon>Rhizobiaceae</taxon>
        <taxon>Rhizobium/Agrobacterium group</taxon>
        <taxon>Pseudorhizobium</taxon>
    </lineage>
</organism>
<feature type="compositionally biased region" description="Basic and acidic residues" evidence="1">
    <location>
        <begin position="185"/>
        <end position="199"/>
    </location>
</feature>
<reference evidence="2 3" key="1">
    <citation type="submission" date="2020-11" db="EMBL/GenBank/DDBJ databases">
        <authorList>
            <person name="Lassalle F."/>
        </authorList>
    </citation>
    <scope>NUCLEOTIDE SEQUENCE [LARGE SCALE GENOMIC DNA]</scope>
    <source>
        <strain evidence="2 3">JC140</strain>
    </source>
</reference>
<evidence type="ECO:0000313" key="2">
    <source>
        <dbReference type="EMBL" id="CAD7023232.1"/>
    </source>
</evidence>
<comment type="caution">
    <text evidence="2">The sequence shown here is derived from an EMBL/GenBank/DDBJ whole genome shotgun (WGS) entry which is preliminary data.</text>
</comment>
<proteinExistence type="predicted"/>
<dbReference type="RefSeq" id="WP_142590843.1">
    <property type="nucleotide sequence ID" value="NZ_CABFWF030000001.1"/>
</dbReference>
<protein>
    <submittedName>
        <fullName evidence="2">Uncharacterized protein</fullName>
    </submittedName>
</protein>
<gene>
    <name evidence="2" type="ORF">REJC140_00137</name>
</gene>
<feature type="region of interest" description="Disordered" evidence="1">
    <location>
        <begin position="169"/>
        <end position="212"/>
    </location>
</feature>
<sequence length="212" mass="24312">MRDLIAQHVFDRLPEQFRIRARQIAKRVAEIDRLLQPCSIDSIREAGRRLHGQLRPQPEINVEEYAREFKIACADLPDWAVSEATNDFLAGRVGNHTGQFMPTCAEFARHARSIISPFVVERSIIGREAKNLITRAEDQRRRDIIALERQDPKHIERIRELKDRVLKGAPRSLTASPHTSIDPDIQTRLDALKRPRPEPASKIPQTKAGRAR</sequence>
<dbReference type="Proteomes" id="UP000606921">
    <property type="component" value="Unassembled WGS sequence"/>
</dbReference>
<name>A0ABM8PCP3_9HYPH</name>
<keyword evidence="3" id="KW-1185">Reference proteome</keyword>
<dbReference type="EMBL" id="CABFWF030000001">
    <property type="protein sequence ID" value="CAD7023232.1"/>
    <property type="molecule type" value="Genomic_DNA"/>
</dbReference>
<accession>A0ABM8PCP3</accession>